<evidence type="ECO:0000256" key="1">
    <source>
        <dbReference type="ARBA" id="ARBA00002494"/>
    </source>
</evidence>
<evidence type="ECO:0000256" key="3">
    <source>
        <dbReference type="ARBA" id="ARBA00022714"/>
    </source>
</evidence>
<evidence type="ECO:0000256" key="6">
    <source>
        <dbReference type="ARBA" id="ARBA00023014"/>
    </source>
</evidence>
<keyword evidence="6" id="KW-0411">Iron-sulfur</keyword>
<evidence type="ECO:0000256" key="7">
    <source>
        <dbReference type="ARBA" id="ARBA00023157"/>
    </source>
</evidence>
<evidence type="ECO:0000259" key="11">
    <source>
        <dbReference type="PROSITE" id="PS51296"/>
    </source>
</evidence>
<keyword evidence="5" id="KW-0408">Iron</keyword>
<dbReference type="CDD" id="cd03467">
    <property type="entry name" value="Rieske"/>
    <property type="match status" value="1"/>
</dbReference>
<dbReference type="Pfam" id="PF00355">
    <property type="entry name" value="Rieske"/>
    <property type="match status" value="1"/>
</dbReference>
<keyword evidence="3" id="KW-0001">2Fe-2S</keyword>
<comment type="caution">
    <text evidence="12">The sequence shown here is derived from an EMBL/GenBank/DDBJ whole genome shotgun (WGS) entry which is preliminary data.</text>
</comment>
<comment type="function">
    <text evidence="1">Iron-sulfur subunit of the cytochrome bc1 complex, an essential component of the respiratory electron transport chain required for ATP synthesis. The bc1 complex catalyzes the oxidation of menaquinol and the reduction of cytochrome c in the respiratory chain. The bc1 complex operates through a Q-cycle mechanism that couples electron transfer to generation of the proton gradient that drives ATP synthesis.</text>
</comment>
<organism evidence="12 13">
    <name type="scientific">Kineosphaera limosa NBRC 100340</name>
    <dbReference type="NCBI Taxonomy" id="1184609"/>
    <lineage>
        <taxon>Bacteria</taxon>
        <taxon>Bacillati</taxon>
        <taxon>Actinomycetota</taxon>
        <taxon>Actinomycetes</taxon>
        <taxon>Micrococcales</taxon>
        <taxon>Dermatophilaceae</taxon>
        <taxon>Kineosphaera</taxon>
    </lineage>
</organism>
<dbReference type="InterPro" id="IPR005805">
    <property type="entry name" value="Rieske_Fe-S_prot_C"/>
</dbReference>
<dbReference type="InterPro" id="IPR017941">
    <property type="entry name" value="Rieske_2Fe-2S"/>
</dbReference>
<dbReference type="InterPro" id="IPR006311">
    <property type="entry name" value="TAT_signal"/>
</dbReference>
<gene>
    <name evidence="12" type="ORF">KILIM_005_00710</name>
</gene>
<keyword evidence="4" id="KW-0479">Metal-binding</keyword>
<dbReference type="STRING" id="1184609.KILIM_005_00710"/>
<protein>
    <recommendedName>
        <fullName evidence="2">Cytochrome bc1 complex Rieske iron-sulfur subunit</fullName>
    </recommendedName>
    <alternativeName>
        <fullName evidence="8">Cytochrome bc1 reductase complex subunit QcrA</fullName>
    </alternativeName>
</protein>
<dbReference type="GO" id="GO:0004497">
    <property type="term" value="F:monooxygenase activity"/>
    <property type="evidence" value="ECO:0007669"/>
    <property type="project" value="UniProtKB-ARBA"/>
</dbReference>
<evidence type="ECO:0000256" key="4">
    <source>
        <dbReference type="ARBA" id="ARBA00022723"/>
    </source>
</evidence>
<dbReference type="PROSITE" id="PS51296">
    <property type="entry name" value="RIESKE"/>
    <property type="match status" value="1"/>
</dbReference>
<feature type="region of interest" description="Disordered" evidence="10">
    <location>
        <begin position="120"/>
        <end position="150"/>
    </location>
</feature>
<dbReference type="GO" id="GO:0016020">
    <property type="term" value="C:membrane"/>
    <property type="evidence" value="ECO:0007669"/>
    <property type="project" value="InterPro"/>
</dbReference>
<keyword evidence="7" id="KW-1015">Disulfide bond</keyword>
<dbReference type="SUPFAM" id="SSF50022">
    <property type="entry name" value="ISP domain"/>
    <property type="match status" value="1"/>
</dbReference>
<dbReference type="AlphaFoldDB" id="K6X6L5"/>
<feature type="domain" description="Rieske" evidence="11">
    <location>
        <begin position="57"/>
        <end position="149"/>
    </location>
</feature>
<dbReference type="PRINTS" id="PR00162">
    <property type="entry name" value="RIESKE"/>
</dbReference>
<evidence type="ECO:0000256" key="2">
    <source>
        <dbReference type="ARBA" id="ARBA00015816"/>
    </source>
</evidence>
<reference evidence="12 13" key="1">
    <citation type="submission" date="2012-08" db="EMBL/GenBank/DDBJ databases">
        <title>Whole genome shotgun sequence of Kineosphaera limosa NBRC 100340.</title>
        <authorList>
            <person name="Yoshida I."/>
            <person name="Isaki S."/>
            <person name="Hosoyama A."/>
            <person name="Tsuchikane K."/>
            <person name="Katsumata H."/>
            <person name="Ando Y."/>
            <person name="Ohji S."/>
            <person name="Hamada M."/>
            <person name="Tamura T."/>
            <person name="Yamazoe A."/>
            <person name="Yamazaki S."/>
            <person name="Fujita N."/>
        </authorList>
    </citation>
    <scope>NUCLEOTIDE SEQUENCE [LARGE SCALE GENOMIC DNA]</scope>
    <source>
        <strain evidence="12 13">NBRC 100340</strain>
    </source>
</reference>
<keyword evidence="13" id="KW-1185">Reference proteome</keyword>
<dbReference type="OrthoDB" id="25106at2"/>
<dbReference type="EMBL" id="BAHD01000005">
    <property type="protein sequence ID" value="GAB94454.1"/>
    <property type="molecule type" value="Genomic_DNA"/>
</dbReference>
<evidence type="ECO:0000256" key="8">
    <source>
        <dbReference type="ARBA" id="ARBA00029586"/>
    </source>
</evidence>
<dbReference type="GO" id="GO:0046872">
    <property type="term" value="F:metal ion binding"/>
    <property type="evidence" value="ECO:0007669"/>
    <property type="project" value="UniProtKB-KW"/>
</dbReference>
<evidence type="ECO:0000256" key="5">
    <source>
        <dbReference type="ARBA" id="ARBA00023004"/>
    </source>
</evidence>
<evidence type="ECO:0000256" key="10">
    <source>
        <dbReference type="SAM" id="MobiDB-lite"/>
    </source>
</evidence>
<evidence type="ECO:0000313" key="13">
    <source>
        <dbReference type="Proteomes" id="UP000008366"/>
    </source>
</evidence>
<dbReference type="GO" id="GO:0051537">
    <property type="term" value="F:2 iron, 2 sulfur cluster binding"/>
    <property type="evidence" value="ECO:0007669"/>
    <property type="project" value="UniProtKB-KW"/>
</dbReference>
<sequence length="150" mass="15068">MSLSQPTPGRRQFLTTVGSLAVAGLSIPVLAACGGGGADIASGSFPSVNAETMSAIAAAVQKGEPAVGEAKFFPDAHIVLTQPTEGSFVALSSTCTHEGVTINRFSDGQLVCPAHGSRFDPATGEATRGPAQAALPKRTVSKTGNTVTLS</sequence>
<dbReference type="PANTHER" id="PTHR10134">
    <property type="entry name" value="CYTOCHROME B-C1 COMPLEX SUBUNIT RIESKE, MITOCHONDRIAL"/>
    <property type="match status" value="1"/>
</dbReference>
<dbReference type="PROSITE" id="PS51318">
    <property type="entry name" value="TAT"/>
    <property type="match status" value="1"/>
</dbReference>
<dbReference type="InterPro" id="IPR014349">
    <property type="entry name" value="Rieske_Fe-S_prot"/>
</dbReference>
<dbReference type="GO" id="GO:0016705">
    <property type="term" value="F:oxidoreductase activity, acting on paired donors, with incorporation or reduction of molecular oxygen"/>
    <property type="evidence" value="ECO:0007669"/>
    <property type="project" value="UniProtKB-ARBA"/>
</dbReference>
<evidence type="ECO:0000313" key="12">
    <source>
        <dbReference type="EMBL" id="GAB94454.1"/>
    </source>
</evidence>
<dbReference type="InterPro" id="IPR036922">
    <property type="entry name" value="Rieske_2Fe-2S_sf"/>
</dbReference>
<evidence type="ECO:0000256" key="9">
    <source>
        <dbReference type="ARBA" id="ARBA00034078"/>
    </source>
</evidence>
<dbReference type="Gene3D" id="2.102.10.10">
    <property type="entry name" value="Rieske [2Fe-2S] iron-sulphur domain"/>
    <property type="match status" value="1"/>
</dbReference>
<feature type="compositionally biased region" description="Polar residues" evidence="10">
    <location>
        <begin position="141"/>
        <end position="150"/>
    </location>
</feature>
<name>K6X6L5_9MICO</name>
<dbReference type="Proteomes" id="UP000008366">
    <property type="component" value="Unassembled WGS sequence"/>
</dbReference>
<dbReference type="eggNOG" id="COG2146">
    <property type="taxonomic scope" value="Bacteria"/>
</dbReference>
<proteinExistence type="predicted"/>
<dbReference type="RefSeq" id="WP_006590987.1">
    <property type="nucleotide sequence ID" value="NZ_BAHD01000005.1"/>
</dbReference>
<accession>K6X6L5</accession>
<comment type="cofactor">
    <cofactor evidence="9">
        <name>[2Fe-2S] cluster</name>
        <dbReference type="ChEBI" id="CHEBI:190135"/>
    </cofactor>
</comment>